<dbReference type="EMBL" id="LESJ01000015">
    <property type="protein sequence ID" value="RBT65882.1"/>
    <property type="molecule type" value="Genomic_DNA"/>
</dbReference>
<evidence type="ECO:0000313" key="1">
    <source>
        <dbReference type="EMBL" id="RBT65882.1"/>
    </source>
</evidence>
<comment type="caution">
    <text evidence="1">The sequence shown here is derived from an EMBL/GenBank/DDBJ whole genome shotgun (WGS) entry which is preliminary data.</text>
</comment>
<sequence length="152" mass="17815">MSSKKIKIGSLYSFCIPGTTEEIPVRVLEKLNYEKLPYQDYLVEVVKCTPKQLSGVRKYNYKFIAREQELKIIKKYVEKNIQIGKIYVCEVPACPGKFEVEVLSKIQSEVPAQYVVRLIRCHIRQREALLKKYGRRFIVSEENLLSESFNFN</sequence>
<evidence type="ECO:0000313" key="2">
    <source>
        <dbReference type="Proteomes" id="UP000253498"/>
    </source>
</evidence>
<dbReference type="AlphaFoldDB" id="A0AB37I6R1"/>
<name>A0AB37I6R1_ENTHR</name>
<organism evidence="1 2">
    <name type="scientific">Enterococcus hirae</name>
    <dbReference type="NCBI Taxonomy" id="1354"/>
    <lineage>
        <taxon>Bacteria</taxon>
        <taxon>Bacillati</taxon>
        <taxon>Bacillota</taxon>
        <taxon>Bacilli</taxon>
        <taxon>Lactobacillales</taxon>
        <taxon>Enterococcaceae</taxon>
        <taxon>Enterococcus</taxon>
    </lineage>
</organism>
<dbReference type="Proteomes" id="UP000253498">
    <property type="component" value="Unassembled WGS sequence"/>
</dbReference>
<proteinExistence type="predicted"/>
<gene>
    <name evidence="1" type="ORF">EB03_02918</name>
</gene>
<reference evidence="1 2" key="1">
    <citation type="submission" date="2015-06" db="EMBL/GenBank/DDBJ databases">
        <title>The Genome Sequence of Enterococcus hirae 88EA1.</title>
        <authorList>
            <consortium name="The Broad Institute Genomics Platform"/>
            <consortium name="The Broad Institute Genome Sequencing Center for Infectious Disease"/>
            <person name="Earl A.M."/>
            <person name="Van Tyne D."/>
            <person name="Lebreton F."/>
            <person name="Saavedra J.T."/>
            <person name="Gilmore M.S."/>
            <person name="Manson McGuire A."/>
            <person name="Clock S."/>
            <person name="Crupain M."/>
            <person name="Rangan U."/>
            <person name="Young S."/>
            <person name="Abouelleil A."/>
            <person name="Cao P."/>
            <person name="Chapman S.B."/>
            <person name="Griggs A."/>
            <person name="Priest M."/>
            <person name="Shea T."/>
            <person name="Wortman J."/>
            <person name="Nusbaum C."/>
            <person name="Birren B."/>
        </authorList>
    </citation>
    <scope>NUCLEOTIDE SEQUENCE [LARGE SCALE GENOMIC DNA]</scope>
    <source>
        <strain evidence="1 2">88EA1</strain>
    </source>
</reference>
<dbReference type="RefSeq" id="WP_081129275.1">
    <property type="nucleotide sequence ID" value="NZ_JAYEXF010000034.1"/>
</dbReference>
<accession>A0AB37I6R1</accession>
<protein>
    <submittedName>
        <fullName evidence="1">Uncharacterized protein</fullName>
    </submittedName>
</protein>